<gene>
    <name evidence="1" type="ORF">L2E82_15394</name>
</gene>
<evidence type="ECO:0000313" key="1">
    <source>
        <dbReference type="EMBL" id="KAI3765362.1"/>
    </source>
</evidence>
<protein>
    <submittedName>
        <fullName evidence="1">Uncharacterized protein</fullName>
    </submittedName>
</protein>
<keyword evidence="2" id="KW-1185">Reference proteome</keyword>
<organism evidence="1 2">
    <name type="scientific">Cichorium intybus</name>
    <name type="common">Chicory</name>
    <dbReference type="NCBI Taxonomy" id="13427"/>
    <lineage>
        <taxon>Eukaryota</taxon>
        <taxon>Viridiplantae</taxon>
        <taxon>Streptophyta</taxon>
        <taxon>Embryophyta</taxon>
        <taxon>Tracheophyta</taxon>
        <taxon>Spermatophyta</taxon>
        <taxon>Magnoliopsida</taxon>
        <taxon>eudicotyledons</taxon>
        <taxon>Gunneridae</taxon>
        <taxon>Pentapetalae</taxon>
        <taxon>asterids</taxon>
        <taxon>campanulids</taxon>
        <taxon>Asterales</taxon>
        <taxon>Asteraceae</taxon>
        <taxon>Cichorioideae</taxon>
        <taxon>Cichorieae</taxon>
        <taxon>Cichoriinae</taxon>
        <taxon>Cichorium</taxon>
    </lineage>
</organism>
<evidence type="ECO:0000313" key="2">
    <source>
        <dbReference type="Proteomes" id="UP001055811"/>
    </source>
</evidence>
<proteinExistence type="predicted"/>
<dbReference type="Proteomes" id="UP001055811">
    <property type="component" value="Linkage Group LG03"/>
</dbReference>
<accession>A0ACB9F2M4</accession>
<dbReference type="EMBL" id="CM042011">
    <property type="protein sequence ID" value="KAI3765362.1"/>
    <property type="molecule type" value="Genomic_DNA"/>
</dbReference>
<reference evidence="2" key="1">
    <citation type="journal article" date="2022" name="Mol. Ecol. Resour.">
        <title>The genomes of chicory, endive, great burdock and yacon provide insights into Asteraceae palaeo-polyploidization history and plant inulin production.</title>
        <authorList>
            <person name="Fan W."/>
            <person name="Wang S."/>
            <person name="Wang H."/>
            <person name="Wang A."/>
            <person name="Jiang F."/>
            <person name="Liu H."/>
            <person name="Zhao H."/>
            <person name="Xu D."/>
            <person name="Zhang Y."/>
        </authorList>
    </citation>
    <scope>NUCLEOTIDE SEQUENCE [LARGE SCALE GENOMIC DNA]</scope>
    <source>
        <strain evidence="2">cv. Punajuju</strain>
    </source>
</reference>
<reference evidence="1 2" key="2">
    <citation type="journal article" date="2022" name="Mol. Ecol. Resour.">
        <title>The genomes of chicory, endive, great burdock and yacon provide insights into Asteraceae paleo-polyploidization history and plant inulin production.</title>
        <authorList>
            <person name="Fan W."/>
            <person name="Wang S."/>
            <person name="Wang H."/>
            <person name="Wang A."/>
            <person name="Jiang F."/>
            <person name="Liu H."/>
            <person name="Zhao H."/>
            <person name="Xu D."/>
            <person name="Zhang Y."/>
        </authorList>
    </citation>
    <scope>NUCLEOTIDE SEQUENCE [LARGE SCALE GENOMIC DNA]</scope>
    <source>
        <strain evidence="2">cv. Punajuju</strain>
        <tissue evidence="1">Leaves</tissue>
    </source>
</reference>
<comment type="caution">
    <text evidence="1">The sequence shown here is derived from an EMBL/GenBank/DDBJ whole genome shotgun (WGS) entry which is preliminary data.</text>
</comment>
<name>A0ACB9F2M4_CICIN</name>
<sequence length="67" mass="7747">MDTENHRFSLPVTPCSDVSFIIPTKEISSLHHTLHITLIFLCFLFSFFRFLSLFLSLVLQSLPPSYT</sequence>